<evidence type="ECO:0000313" key="3">
    <source>
        <dbReference type="Proteomes" id="UP001255856"/>
    </source>
</evidence>
<dbReference type="AlphaFoldDB" id="A0AAD9IFU8"/>
<accession>A0AAD9IFU8</accession>
<feature type="transmembrane region" description="Helical" evidence="1">
    <location>
        <begin position="59"/>
        <end position="77"/>
    </location>
</feature>
<evidence type="ECO:0000256" key="1">
    <source>
        <dbReference type="SAM" id="Phobius"/>
    </source>
</evidence>
<dbReference type="EMBL" id="JASFZW010000013">
    <property type="protein sequence ID" value="KAK2075875.1"/>
    <property type="molecule type" value="Genomic_DNA"/>
</dbReference>
<evidence type="ECO:0008006" key="4">
    <source>
        <dbReference type="Google" id="ProtNLM"/>
    </source>
</evidence>
<feature type="transmembrane region" description="Helical" evidence="1">
    <location>
        <begin position="30"/>
        <end position="52"/>
    </location>
</feature>
<sequence length="107" mass="12032">MSFVGRTLFAFLFLTSGLQKIQHFDIVSVAYPYFLLIAILLELVGGILFIFGSKIGAQFLLLFLIIVTPIMHAFWELTPESPEHLNDMINFFKNVALAGSLIFYIGS</sequence>
<keyword evidence="3" id="KW-1185">Reference proteome</keyword>
<feature type="transmembrane region" description="Helical" evidence="1">
    <location>
        <begin position="89"/>
        <end position="106"/>
    </location>
</feature>
<keyword evidence="1" id="KW-0812">Transmembrane</keyword>
<name>A0AAD9IFU8_PROWI</name>
<dbReference type="Pfam" id="PF05514">
    <property type="entry name" value="HR_lesion"/>
    <property type="match status" value="1"/>
</dbReference>
<keyword evidence="1" id="KW-1133">Transmembrane helix</keyword>
<dbReference type="Proteomes" id="UP001255856">
    <property type="component" value="Unassembled WGS sequence"/>
</dbReference>
<reference evidence="2" key="1">
    <citation type="submission" date="2021-01" db="EMBL/GenBank/DDBJ databases">
        <authorList>
            <person name="Eckstrom K.M.E."/>
        </authorList>
    </citation>
    <scope>NUCLEOTIDE SEQUENCE</scope>
    <source>
        <strain evidence="2">UVCC 0001</strain>
    </source>
</reference>
<gene>
    <name evidence="2" type="ORF">QBZ16_001617</name>
</gene>
<proteinExistence type="predicted"/>
<evidence type="ECO:0000313" key="2">
    <source>
        <dbReference type="EMBL" id="KAK2075875.1"/>
    </source>
</evidence>
<protein>
    <recommendedName>
        <fullName evidence="4">DoxX family protein</fullName>
    </recommendedName>
</protein>
<keyword evidence="1" id="KW-0472">Membrane</keyword>
<dbReference type="InterPro" id="IPR008637">
    <property type="entry name" value="HR_lesion"/>
</dbReference>
<organism evidence="2 3">
    <name type="scientific">Prototheca wickerhamii</name>
    <dbReference type="NCBI Taxonomy" id="3111"/>
    <lineage>
        <taxon>Eukaryota</taxon>
        <taxon>Viridiplantae</taxon>
        <taxon>Chlorophyta</taxon>
        <taxon>core chlorophytes</taxon>
        <taxon>Trebouxiophyceae</taxon>
        <taxon>Chlorellales</taxon>
        <taxon>Chlorellaceae</taxon>
        <taxon>Prototheca</taxon>
    </lineage>
</organism>
<comment type="caution">
    <text evidence="2">The sequence shown here is derived from an EMBL/GenBank/DDBJ whole genome shotgun (WGS) entry which is preliminary data.</text>
</comment>
<dbReference type="PANTHER" id="PTHR31474:SF1">
    <property type="entry name" value="EXPRESSED PROTEIN"/>
    <property type="match status" value="1"/>
</dbReference>
<dbReference type="PANTHER" id="PTHR31474">
    <property type="entry name" value="HR-LIKE LESION-INDUCER"/>
    <property type="match status" value="1"/>
</dbReference>